<dbReference type="SUPFAM" id="SSF47413">
    <property type="entry name" value="lambda repressor-like DNA-binding domains"/>
    <property type="match status" value="1"/>
</dbReference>
<dbReference type="Proteomes" id="UP001589750">
    <property type="component" value="Unassembled WGS sequence"/>
</dbReference>
<accession>A0ABV5KG40</accession>
<dbReference type="SMART" id="SM00530">
    <property type="entry name" value="HTH_XRE"/>
    <property type="match status" value="1"/>
</dbReference>
<dbReference type="EMBL" id="JBHMDG010000034">
    <property type="protein sequence ID" value="MFB9315362.1"/>
    <property type="molecule type" value="Genomic_DNA"/>
</dbReference>
<feature type="domain" description="HTH cro/C1-type" evidence="1">
    <location>
        <begin position="15"/>
        <end position="71"/>
    </location>
</feature>
<dbReference type="RefSeq" id="WP_140009304.1">
    <property type="nucleotide sequence ID" value="NZ_JBHMDG010000034.1"/>
</dbReference>
<evidence type="ECO:0000313" key="3">
    <source>
        <dbReference type="Proteomes" id="UP001589750"/>
    </source>
</evidence>
<dbReference type="InterPro" id="IPR001387">
    <property type="entry name" value="Cro/C1-type_HTH"/>
</dbReference>
<sequence length="83" mass="9217">MPATDRTIEVHGFALREIRELRGRTVTDLADALGVDRSYITHLEIGSKRRVSPELYHALCAELLVRDARALLAVAPVRQHASA</sequence>
<protein>
    <submittedName>
        <fullName evidence="2">Helix-turn-helix domain-containing protein</fullName>
    </submittedName>
</protein>
<name>A0ABV5KG40_9ACTN</name>
<proteinExistence type="predicted"/>
<dbReference type="Gene3D" id="1.10.260.40">
    <property type="entry name" value="lambda repressor-like DNA-binding domains"/>
    <property type="match status" value="1"/>
</dbReference>
<evidence type="ECO:0000259" key="1">
    <source>
        <dbReference type="PROSITE" id="PS50943"/>
    </source>
</evidence>
<comment type="caution">
    <text evidence="2">The sequence shown here is derived from an EMBL/GenBank/DDBJ whole genome shotgun (WGS) entry which is preliminary data.</text>
</comment>
<dbReference type="InterPro" id="IPR010982">
    <property type="entry name" value="Lambda_DNA-bd_dom_sf"/>
</dbReference>
<dbReference type="CDD" id="cd00093">
    <property type="entry name" value="HTH_XRE"/>
    <property type="match status" value="1"/>
</dbReference>
<dbReference type="Pfam" id="PF13560">
    <property type="entry name" value="HTH_31"/>
    <property type="match status" value="1"/>
</dbReference>
<reference evidence="2 3" key="1">
    <citation type="submission" date="2024-09" db="EMBL/GenBank/DDBJ databases">
        <authorList>
            <person name="Sun Q."/>
            <person name="Mori K."/>
        </authorList>
    </citation>
    <scope>NUCLEOTIDE SEQUENCE [LARGE SCALE GENOMIC DNA]</scope>
    <source>
        <strain evidence="2 3">JCM 9626</strain>
    </source>
</reference>
<keyword evidence="3" id="KW-1185">Reference proteome</keyword>
<evidence type="ECO:0000313" key="2">
    <source>
        <dbReference type="EMBL" id="MFB9315362.1"/>
    </source>
</evidence>
<dbReference type="PROSITE" id="PS50943">
    <property type="entry name" value="HTH_CROC1"/>
    <property type="match status" value="1"/>
</dbReference>
<organism evidence="2 3">
    <name type="scientific">Nocardioides plantarum</name>
    <dbReference type="NCBI Taxonomy" id="29299"/>
    <lineage>
        <taxon>Bacteria</taxon>
        <taxon>Bacillati</taxon>
        <taxon>Actinomycetota</taxon>
        <taxon>Actinomycetes</taxon>
        <taxon>Propionibacteriales</taxon>
        <taxon>Nocardioidaceae</taxon>
        <taxon>Nocardioides</taxon>
    </lineage>
</organism>
<gene>
    <name evidence="2" type="ORF">ACFFRI_20105</name>
</gene>